<evidence type="ECO:0000313" key="5">
    <source>
        <dbReference type="Proteomes" id="UP000252586"/>
    </source>
</evidence>
<feature type="domain" description="ABC transporter" evidence="3">
    <location>
        <begin position="5"/>
        <end position="238"/>
    </location>
</feature>
<dbReference type="PANTHER" id="PTHR43790:SF4">
    <property type="entry name" value="GUANOSINE IMPORT ATP-BINDING PROTEIN NUPO"/>
    <property type="match status" value="1"/>
</dbReference>
<feature type="domain" description="ABC transporter" evidence="3">
    <location>
        <begin position="266"/>
        <end position="509"/>
    </location>
</feature>
<keyword evidence="5" id="KW-1185">Reference proteome</keyword>
<dbReference type="Proteomes" id="UP000252586">
    <property type="component" value="Unassembled WGS sequence"/>
</dbReference>
<evidence type="ECO:0000313" key="4">
    <source>
        <dbReference type="EMBL" id="RBO93957.1"/>
    </source>
</evidence>
<dbReference type="EMBL" id="QNRE01000002">
    <property type="protein sequence ID" value="RBO93957.1"/>
    <property type="molecule type" value="Genomic_DNA"/>
</dbReference>
<organism evidence="4 5">
    <name type="scientific">Nocardia puris</name>
    <dbReference type="NCBI Taxonomy" id="208602"/>
    <lineage>
        <taxon>Bacteria</taxon>
        <taxon>Bacillati</taxon>
        <taxon>Actinomycetota</taxon>
        <taxon>Actinomycetes</taxon>
        <taxon>Mycobacteriales</taxon>
        <taxon>Nocardiaceae</taxon>
        <taxon>Nocardia</taxon>
    </lineage>
</organism>
<evidence type="ECO:0000256" key="1">
    <source>
        <dbReference type="ARBA" id="ARBA00022741"/>
    </source>
</evidence>
<dbReference type="CDD" id="cd03216">
    <property type="entry name" value="ABC_Carb_Monos_I"/>
    <property type="match status" value="1"/>
</dbReference>
<dbReference type="InterPro" id="IPR050107">
    <property type="entry name" value="ABC_carbohydrate_import_ATPase"/>
</dbReference>
<sequence>MVAALELTGVGKTYGAVRALAGVDLTAHTGEVHCVLGENGAGKSTLCNLVYGGATLDEGSMRLRGRPYAPRRPADALRAGIAMVHQHFSLVPNLTVAENLLLGEGLRLRLPRRELAARAAALGDRYGLRVDLDARAGALGVGERQRVEIVKCLLREPELLLLDEPTAVLAPAEVDALLDTCRRIAADDRAVVLVTHKLGEIERAGDRATVLRGGRVTGSGPLRELGRNTLVELMIGREAGALDSALTTGVVTARAPRAMPKGEPVLRISGLRLDRGDGGRALDDLDLTLRPGEITGIAGVEGNGQSELVVVLGGARRPGGGSITLDGVDITHAPPARRTARGLGVIPEDRHHEGCIPAMSVAENLYLGRLSDFRRRGLLDRRALRTAAARTIEHHGITAPGPRAPMRTLSGGNQQKVVVARELALDPLRCLVAAHPTRGLDLGAVDSVLRRLRAAAASGAAVLVISHEVPELLTLCDRILVAYRGRLHGPVDPTDPGAPDIIAHLMLGTAS</sequence>
<dbReference type="SMART" id="SM00382">
    <property type="entry name" value="AAA"/>
    <property type="match status" value="2"/>
</dbReference>
<reference evidence="4 5" key="1">
    <citation type="submission" date="2018-06" db="EMBL/GenBank/DDBJ databases">
        <title>Genomic Encyclopedia of Type Strains, Phase IV (KMG-IV): sequencing the most valuable type-strain genomes for metagenomic binning, comparative biology and taxonomic classification.</title>
        <authorList>
            <person name="Goeker M."/>
        </authorList>
    </citation>
    <scope>NUCLEOTIDE SEQUENCE [LARGE SCALE GENOMIC DNA]</scope>
    <source>
        <strain evidence="4 5">DSM 44599</strain>
    </source>
</reference>
<keyword evidence="1" id="KW-0547">Nucleotide-binding</keyword>
<proteinExistence type="predicted"/>
<dbReference type="PANTHER" id="PTHR43790">
    <property type="entry name" value="CARBOHYDRATE TRANSPORT ATP-BINDING PROTEIN MG119-RELATED"/>
    <property type="match status" value="1"/>
</dbReference>
<gene>
    <name evidence="4" type="ORF">DFR74_102377</name>
</gene>
<dbReference type="InterPro" id="IPR017871">
    <property type="entry name" value="ABC_transporter-like_CS"/>
</dbReference>
<name>A0A366DV60_9NOCA</name>
<comment type="caution">
    <text evidence="4">The sequence shown here is derived from an EMBL/GenBank/DDBJ whole genome shotgun (WGS) entry which is preliminary data.</text>
</comment>
<evidence type="ECO:0000259" key="3">
    <source>
        <dbReference type="PROSITE" id="PS50893"/>
    </source>
</evidence>
<protein>
    <submittedName>
        <fullName evidence="4">Nucleoside ABC transporter ATP-binding protein</fullName>
    </submittedName>
</protein>
<dbReference type="CDD" id="cd03215">
    <property type="entry name" value="ABC_Carb_Monos_II"/>
    <property type="match status" value="1"/>
</dbReference>
<keyword evidence="2 4" id="KW-0067">ATP-binding</keyword>
<dbReference type="InterPro" id="IPR003439">
    <property type="entry name" value="ABC_transporter-like_ATP-bd"/>
</dbReference>
<dbReference type="AlphaFoldDB" id="A0A366DV60"/>
<dbReference type="Pfam" id="PF00005">
    <property type="entry name" value="ABC_tran"/>
    <property type="match status" value="2"/>
</dbReference>
<dbReference type="GO" id="GO:0005524">
    <property type="term" value="F:ATP binding"/>
    <property type="evidence" value="ECO:0007669"/>
    <property type="project" value="UniProtKB-KW"/>
</dbReference>
<dbReference type="PROSITE" id="PS50893">
    <property type="entry name" value="ABC_TRANSPORTER_2"/>
    <property type="match status" value="2"/>
</dbReference>
<dbReference type="PROSITE" id="PS00211">
    <property type="entry name" value="ABC_TRANSPORTER_1"/>
    <property type="match status" value="1"/>
</dbReference>
<dbReference type="RefSeq" id="WP_067502145.1">
    <property type="nucleotide sequence ID" value="NZ_CP107943.1"/>
</dbReference>
<dbReference type="GO" id="GO:0016887">
    <property type="term" value="F:ATP hydrolysis activity"/>
    <property type="evidence" value="ECO:0007669"/>
    <property type="project" value="InterPro"/>
</dbReference>
<dbReference type="SUPFAM" id="SSF52540">
    <property type="entry name" value="P-loop containing nucleoside triphosphate hydrolases"/>
    <property type="match status" value="2"/>
</dbReference>
<dbReference type="STRING" id="1210090.GCA_001613185_00247"/>
<dbReference type="Gene3D" id="3.40.50.300">
    <property type="entry name" value="P-loop containing nucleotide triphosphate hydrolases"/>
    <property type="match status" value="2"/>
</dbReference>
<evidence type="ECO:0000256" key="2">
    <source>
        <dbReference type="ARBA" id="ARBA00022840"/>
    </source>
</evidence>
<dbReference type="InterPro" id="IPR003593">
    <property type="entry name" value="AAA+_ATPase"/>
</dbReference>
<dbReference type="InterPro" id="IPR027417">
    <property type="entry name" value="P-loop_NTPase"/>
</dbReference>
<accession>A0A366DV60</accession>